<feature type="region of interest" description="Disordered" evidence="3">
    <location>
        <begin position="271"/>
        <end position="300"/>
    </location>
</feature>
<evidence type="ECO:0000256" key="1">
    <source>
        <dbReference type="ARBA" id="ARBA00022723"/>
    </source>
</evidence>
<dbReference type="EMBL" id="JAURUO010000001">
    <property type="protein sequence ID" value="MDP9727091.1"/>
    <property type="molecule type" value="Genomic_DNA"/>
</dbReference>
<dbReference type="SUPFAM" id="SSF53800">
    <property type="entry name" value="Chelatase"/>
    <property type="match status" value="1"/>
</dbReference>
<dbReference type="EC" id="4.99.1.3" evidence="4"/>
<dbReference type="CDD" id="cd03416">
    <property type="entry name" value="CbiX_SirB_N"/>
    <property type="match status" value="1"/>
</dbReference>
<reference evidence="4 5" key="1">
    <citation type="submission" date="2023-07" db="EMBL/GenBank/DDBJ databases">
        <title>Genomic Encyclopedia of Type Strains, Phase IV (KMG-IV): sequencing the most valuable type-strain genomes for metagenomic binning, comparative biology and taxonomic classification.</title>
        <authorList>
            <person name="Goeker M."/>
        </authorList>
    </citation>
    <scope>NUCLEOTIDE SEQUENCE [LARGE SCALE GENOMIC DNA]</scope>
    <source>
        <strain evidence="4 5">DSM 25924</strain>
    </source>
</reference>
<accession>A0ABT9LS44</accession>
<gene>
    <name evidence="4" type="ORF">J2S04_000013</name>
</gene>
<dbReference type="PANTHER" id="PTHR33542">
    <property type="entry name" value="SIROHYDROCHLORIN FERROCHELATASE, CHLOROPLASTIC"/>
    <property type="match status" value="1"/>
</dbReference>
<sequence>MKEITLLVGHGSRDADGNEEFLEFVQRMRHQLPDQHFEACFLELATPTIPQGIDACVHQGAERIVVVPVILLAASHVKLEIPEFLDAARKKYPHVDMVYGRNIGLHEQMVDLLCERFAEQAASISEMNISETAIVLMGRGSSDPDANGDLYKIARLLWERTGVLSVEVCFTGITFPRLPDGVHRAVSLGAKRVVVVPYFLFTGVLIKRMQGVLQDLQTVYPDIPLSMAEYFGMHSRLFHIVIDRIEEAAAKQAFMNCDLCKYRKLAAHEHAHDHSHAHDHNHSHEHAHPAAHNHSLVHSE</sequence>
<dbReference type="Proteomes" id="UP001229209">
    <property type="component" value="Unassembled WGS sequence"/>
</dbReference>
<keyword evidence="1" id="KW-0479">Metal-binding</keyword>
<keyword evidence="2 4" id="KW-0456">Lyase</keyword>
<feature type="compositionally biased region" description="Basic and acidic residues" evidence="3">
    <location>
        <begin position="271"/>
        <end position="288"/>
    </location>
</feature>
<evidence type="ECO:0000256" key="2">
    <source>
        <dbReference type="ARBA" id="ARBA00023239"/>
    </source>
</evidence>
<evidence type="ECO:0000313" key="5">
    <source>
        <dbReference type="Proteomes" id="UP001229209"/>
    </source>
</evidence>
<dbReference type="RefSeq" id="WP_306952487.1">
    <property type="nucleotide sequence ID" value="NZ_JAURUO010000001.1"/>
</dbReference>
<dbReference type="PANTHER" id="PTHR33542:SF3">
    <property type="entry name" value="SIROHYDROCHLORIN FERROCHELATASE, CHLOROPLASTIC"/>
    <property type="match status" value="1"/>
</dbReference>
<evidence type="ECO:0000256" key="3">
    <source>
        <dbReference type="SAM" id="MobiDB-lite"/>
    </source>
</evidence>
<organism evidence="4 5">
    <name type="scientific">Alicyclobacillus tolerans</name>
    <dbReference type="NCBI Taxonomy" id="90970"/>
    <lineage>
        <taxon>Bacteria</taxon>
        <taxon>Bacillati</taxon>
        <taxon>Bacillota</taxon>
        <taxon>Bacilli</taxon>
        <taxon>Bacillales</taxon>
        <taxon>Alicyclobacillaceae</taxon>
        <taxon>Alicyclobacillus</taxon>
    </lineage>
</organism>
<comment type="caution">
    <text evidence="4">The sequence shown here is derived from an EMBL/GenBank/DDBJ whole genome shotgun (WGS) entry which is preliminary data.</text>
</comment>
<dbReference type="CDD" id="cd03414">
    <property type="entry name" value="CbiX_SirB_C"/>
    <property type="match status" value="1"/>
</dbReference>
<dbReference type="GO" id="GO:0016852">
    <property type="term" value="F:sirohydrochlorin cobaltochelatase activity"/>
    <property type="evidence" value="ECO:0007669"/>
    <property type="project" value="UniProtKB-EC"/>
</dbReference>
<dbReference type="InterPro" id="IPR002762">
    <property type="entry name" value="CbiX-like"/>
</dbReference>
<protein>
    <submittedName>
        <fullName evidence="4">Sirohydrochlorin cobaltochelatase</fullName>
        <ecNumber evidence="4">4.99.1.3</ecNumber>
    </submittedName>
</protein>
<dbReference type="Pfam" id="PF01903">
    <property type="entry name" value="CbiX"/>
    <property type="match status" value="2"/>
</dbReference>
<name>A0ABT9LS44_9BACL</name>
<proteinExistence type="predicted"/>
<keyword evidence="5" id="KW-1185">Reference proteome</keyword>
<dbReference type="InterPro" id="IPR050963">
    <property type="entry name" value="Sirohydro_Cobaltochel/CbiX"/>
</dbReference>
<evidence type="ECO:0000313" key="4">
    <source>
        <dbReference type="EMBL" id="MDP9727091.1"/>
    </source>
</evidence>
<dbReference type="Gene3D" id="3.40.50.1400">
    <property type="match status" value="2"/>
</dbReference>